<dbReference type="RefSeq" id="WP_068204067.1">
    <property type="nucleotide sequence ID" value="NZ_CP014209.1"/>
</dbReference>
<dbReference type="Gene3D" id="3.90.550.10">
    <property type="entry name" value="Spore Coat Polysaccharide Biosynthesis Protein SpsA, Chain A"/>
    <property type="match status" value="1"/>
</dbReference>
<keyword evidence="2" id="KW-0808">Transferase</keyword>
<dbReference type="SUPFAM" id="SSF53448">
    <property type="entry name" value="Nucleotide-diphospho-sugar transferases"/>
    <property type="match status" value="1"/>
</dbReference>
<proteinExistence type="predicted"/>
<evidence type="ECO:0000313" key="2">
    <source>
        <dbReference type="EMBL" id="ANC32714.1"/>
    </source>
</evidence>
<accession>A0A161IKJ5</accession>
<keyword evidence="2" id="KW-0328">Glycosyltransferase</keyword>
<evidence type="ECO:0000313" key="3">
    <source>
        <dbReference type="Proteomes" id="UP000076794"/>
    </source>
</evidence>
<dbReference type="STRING" id="1300344.I598_3204"/>
<dbReference type="AlphaFoldDB" id="A0A161IKJ5"/>
<gene>
    <name evidence="2" type="primary">epsH_1</name>
    <name evidence="2" type="ORF">I598_3204</name>
</gene>
<dbReference type="InterPro" id="IPR001173">
    <property type="entry name" value="Glyco_trans_2-like"/>
</dbReference>
<dbReference type="PANTHER" id="PTHR43685:SF2">
    <property type="entry name" value="GLYCOSYLTRANSFERASE 2-LIKE DOMAIN-CONTAINING PROTEIN"/>
    <property type="match status" value="1"/>
</dbReference>
<evidence type="ECO:0000259" key="1">
    <source>
        <dbReference type="Pfam" id="PF00535"/>
    </source>
</evidence>
<name>A0A161IKJ5_9MICO</name>
<reference evidence="2 3" key="1">
    <citation type="submission" date="2016-01" db="EMBL/GenBank/DDBJ databases">
        <title>Complete genome sequence of a soil Actinobacterium, Isoptericola dokdonensis DS-3.</title>
        <authorList>
            <person name="Kwon S.-K."/>
            <person name="Kim J.F."/>
        </authorList>
    </citation>
    <scope>NUCLEOTIDE SEQUENCE [LARGE SCALE GENOMIC DNA]</scope>
    <source>
        <strain evidence="2 3">DS-3</strain>
    </source>
</reference>
<dbReference type="PANTHER" id="PTHR43685">
    <property type="entry name" value="GLYCOSYLTRANSFERASE"/>
    <property type="match status" value="1"/>
</dbReference>
<dbReference type="KEGG" id="ido:I598_3204"/>
<organism evidence="2 3">
    <name type="scientific">Isoptericola dokdonensis DS-3</name>
    <dbReference type="NCBI Taxonomy" id="1300344"/>
    <lineage>
        <taxon>Bacteria</taxon>
        <taxon>Bacillati</taxon>
        <taxon>Actinomycetota</taxon>
        <taxon>Actinomycetes</taxon>
        <taxon>Micrococcales</taxon>
        <taxon>Promicromonosporaceae</taxon>
        <taxon>Isoptericola</taxon>
    </lineage>
</organism>
<dbReference type="CDD" id="cd00761">
    <property type="entry name" value="Glyco_tranf_GTA_type"/>
    <property type="match status" value="1"/>
</dbReference>
<protein>
    <submittedName>
        <fullName evidence="2">Putative glycosyltransferase EpsH</fullName>
        <ecNumber evidence="2">2.4.-.-</ecNumber>
    </submittedName>
</protein>
<feature type="domain" description="Glycosyltransferase 2-like" evidence="1">
    <location>
        <begin position="20"/>
        <end position="132"/>
    </location>
</feature>
<dbReference type="PATRIC" id="fig|1300344.3.peg.3223"/>
<keyword evidence="3" id="KW-1185">Reference proteome</keyword>
<dbReference type="Pfam" id="PF00535">
    <property type="entry name" value="Glycos_transf_2"/>
    <property type="match status" value="1"/>
</dbReference>
<dbReference type="InterPro" id="IPR029044">
    <property type="entry name" value="Nucleotide-diphossugar_trans"/>
</dbReference>
<dbReference type="GO" id="GO:0016757">
    <property type="term" value="F:glycosyltransferase activity"/>
    <property type="evidence" value="ECO:0007669"/>
    <property type="project" value="UniProtKB-KW"/>
</dbReference>
<sequence>MTQTATGTRAVPTPPLPTVTVVVPVYEDLDRLRTCLRLLGEQDYPGDLDVVVADNGSSSDLRPALPPDDARFRLVREERPGSYAARNAGLAVATGDVVAFTDADCRPRPDWLTRAVAALQGPEAPDAVGGRINLVFRDGVGPATGPELYEALHDFDQRSYVENHRYAATANLVVPRPTLDAVGTFDDSLRSGGDLDWGGRLHAAGRRMSYAADAVVDHPSRSSWRELTVKTVRVGDGLASLTAGQSLAADLRYMAQQVWHSLRAAATVRHRDELPTVSTRVRYVSAFTWTRVVWIAVRLRARVAAAVSRRTGVHS</sequence>
<dbReference type="EMBL" id="CP014209">
    <property type="protein sequence ID" value="ANC32714.1"/>
    <property type="molecule type" value="Genomic_DNA"/>
</dbReference>
<dbReference type="EC" id="2.4.-.-" evidence="2"/>
<dbReference type="Proteomes" id="UP000076794">
    <property type="component" value="Chromosome"/>
</dbReference>
<dbReference type="InterPro" id="IPR050834">
    <property type="entry name" value="Glycosyltransf_2"/>
</dbReference>